<dbReference type="EMBL" id="LBUU01000002">
    <property type="protein sequence ID" value="KKQ71034.1"/>
    <property type="molecule type" value="Genomic_DNA"/>
</dbReference>
<organism evidence="2 3">
    <name type="scientific">Candidatus Falkowbacteria bacterium GW2011_GWE1_38_31</name>
    <dbReference type="NCBI Taxonomy" id="1618638"/>
    <lineage>
        <taxon>Bacteria</taxon>
        <taxon>Candidatus Falkowiibacteriota</taxon>
    </lineage>
</organism>
<evidence type="ECO:0000313" key="3">
    <source>
        <dbReference type="Proteomes" id="UP000034022"/>
    </source>
</evidence>
<gene>
    <name evidence="2" type="ORF">US91_C0002G0113</name>
</gene>
<dbReference type="InterPro" id="IPR004919">
    <property type="entry name" value="GmrSD_N"/>
</dbReference>
<protein>
    <recommendedName>
        <fullName evidence="1">GmrSD restriction endonucleases N-terminal domain-containing protein</fullName>
    </recommendedName>
</protein>
<accession>A0A0G0MB88</accession>
<evidence type="ECO:0000259" key="1">
    <source>
        <dbReference type="Pfam" id="PF03235"/>
    </source>
</evidence>
<reference evidence="2 3" key="1">
    <citation type="journal article" date="2015" name="Nature">
        <title>rRNA introns, odd ribosomes, and small enigmatic genomes across a large radiation of phyla.</title>
        <authorList>
            <person name="Brown C.T."/>
            <person name="Hug L.A."/>
            <person name="Thomas B.C."/>
            <person name="Sharon I."/>
            <person name="Castelle C.J."/>
            <person name="Singh A."/>
            <person name="Wilkins M.J."/>
            <person name="Williams K.H."/>
            <person name="Banfield J.F."/>
        </authorList>
    </citation>
    <scope>NUCLEOTIDE SEQUENCE [LARGE SCALE GENOMIC DNA]</scope>
</reference>
<name>A0A0G0MB88_9BACT</name>
<dbReference type="Proteomes" id="UP000034022">
    <property type="component" value="Unassembled WGS sequence"/>
</dbReference>
<evidence type="ECO:0000313" key="2">
    <source>
        <dbReference type="EMBL" id="KKQ71034.1"/>
    </source>
</evidence>
<dbReference type="PATRIC" id="fig|1618638.3.peg.335"/>
<dbReference type="AlphaFoldDB" id="A0A0G0MB88"/>
<feature type="domain" description="GmrSD restriction endonucleases N-terminal" evidence="1">
    <location>
        <begin position="48"/>
        <end position="196"/>
    </location>
</feature>
<comment type="caution">
    <text evidence="2">The sequence shown here is derived from an EMBL/GenBank/DDBJ whole genome shotgun (WGS) entry which is preliminary data.</text>
</comment>
<proteinExistence type="predicted"/>
<dbReference type="PANTHER" id="PTHR39639">
    <property type="entry name" value="CHROMOSOME 16, WHOLE GENOME SHOTGUN SEQUENCE"/>
    <property type="match status" value="1"/>
</dbReference>
<sequence length="365" mass="42115">MTKSKKALIKESVFSIEDTDEESLPLKGPIISYGADYTLDSIRQYNETKQIIVQPSFQRKFVWDIKKASKLIESLLLGYPVPNILLGRDPESETMEVIDGQQRLLSICDFFKGRFRDERIFKLTGDKDNEGIDKRFINKTFDDLDESYQKKIKNAVLKAIILVYPKEDPNIKFAAFQRINTGSVVLNQQEIRNCIYGGTFNDLLFEINEKNTTWRKIISKKSDKRMKDVETILRFFAAFFEGHNYDKPITSFLNKFMSTNQNINEQKIIEYKNLFNDTIIVIDKNIGSAFPRTKDSKTFNRAIFESVMSAVAHLQGSSKLMGGNLKSNYTTLINNQDYINSITAQTSDKKNYKQRMEIAKKILAT</sequence>
<dbReference type="PANTHER" id="PTHR39639:SF1">
    <property type="entry name" value="DUF262 DOMAIN-CONTAINING PROTEIN"/>
    <property type="match status" value="1"/>
</dbReference>
<dbReference type="Pfam" id="PF03235">
    <property type="entry name" value="GmrSD_N"/>
    <property type="match status" value="1"/>
</dbReference>